<evidence type="ECO:0008006" key="5">
    <source>
        <dbReference type="Google" id="ProtNLM"/>
    </source>
</evidence>
<proteinExistence type="predicted"/>
<feature type="region of interest" description="Disordered" evidence="2">
    <location>
        <begin position="1395"/>
        <end position="1421"/>
    </location>
</feature>
<dbReference type="InterPro" id="IPR044694">
    <property type="entry name" value="NUP214"/>
</dbReference>
<keyword evidence="1" id="KW-0175">Coiled coil</keyword>
<sequence length="1874" mass="195749">MEVTEARREGKDVLFRRIGVDVPLSEGSEPFSDSNAPVRGLVVSNRYGITAFVHPGGFVVTRTSNIVDVAQQAKDDASGRTAQQDCYMNVSLSGVLILCLSRDELTLAACVGERTVKIYDIPTLFHKLDSKPLESRDIPEGRVKDFRWSPANDEIYAVLSREGQLFSGHVGETPLCVVNNNVVAVSWSSDGKHVAYLTNKRSVCVSNSKFESQYNFDLPAEIGDFTDNLQVESLQWVRPDAMLVAYIQTNEDGEEDACPLILVTSSGGDLAKEGGTITAVFFDGNFPSIDSGVLPADSSPYMLAEYIKPWEMVIAASRRSVDDHIVNLGWSSSEKKHEAFSIEIRDDTWLPRIELQANEDDNILLGLAVDMTTGLEVTDPRDDSGDTKLPACPVLMCLSLGGMLSLFSVARLDENTAAASLVSPPSTLPESNRAEVKSKTSVERVPKASQSGSFVKETSALQLSKNREVEEKIPDEQSISSGSETDREDDGSHNEEVLSRLPAPGVRPFIGSLSGTGKFGSLIYSQRKNLAVKDGSSVLAKDTSSVSCLQTHGALALSSLVSSGASNISRLNTAKSAPSGLDLIQQTAPTPQPSTLLTRTVTQVQSFSKQTSSFSSLSSVSLKHPHLSGPGLGGQAGNDKGNSGPFSSSLQGNSSSSLSSCSFKALQTSGFGFLGQVGNDKDTNSLQSTSLASLLSGSLRPQQPFSSGFINQAGNDKCSRASPSTQKPSLLERGSQTGPQKLTTSGARTLAVSTATQSGASESERAFIVELEKIKKMSDEVENLMAYIEGEGQRTPCNQPPCFTKQYLNELELGIRNLADNCKTIKDRVEEKRQSLNNLRDENLQVDAWRLYVQSLAEQAAENRHQELWSRRKLTPDLDVKRKRVTKAEQALKQQIAALEEHVHHLELDNRKRVVSLKGGKKNVSRQTSTGRSQSIQNLYGTINGLLSSADHLYQQVAQQMEALNISTQSHITQHILKSVGLSSEDTLHVQSRPSFNGPAATSLVRQQLIYSSSLKAELGLPVHTTPPRRFMPSDSGVGAPSITRRKRDSMDGVQKALASVGGASPKTTIERVSHHTLSRQPNSSSTSSNMFVKHIRQRSFQESSEESSSQPRHVRRVLSSQARSGTSSPVPSPSSTSENKSSSVASGFSANSAVTSLQESQSSTIFDQQSGDSRPDSKRTASRNASLFAEKPGQTLTSRFGPPPSRTTTTPSLAVSTTPSAGGGFPFGSSPPNVPSEGVFKFSNSNPPNAVSFFSFATPTVPKPTGMLDSSGSMPSNKPANNVGATQSSSTGATASLSSFPSSGFGTGVSNTTSGSMSTTKLDNDSTMSGVDSKLKSSVESGKDDEPNFGFKAASSGTPSFGTPYFSSSAFSRPALSGSTQTATTLSSASFSFGGPANKAPGSQQVDATTKQNDTKQTVPYTSAPTQNIWIDQKSNLVKPTSTPEVSFSNAVSQTVSAQSSVALPLAANPAPLGSQVTSAAAPTNLPGSQARGSQPPSLLNEPASSSNLKSSSSALGSTLFALTSIPNAAPSLSSQTPFVFPAVSNPAVTFTVPPITTLVTDEEDMDEEQLSGGTTSLGGFSLGGLGLEDSSICSLSQAPKTNLFECPAPFGTQRNSSAFGTQQSSSAFGTQQSSSAFCTQPIASAFGTSSPQGQLFRPPSFSLPSAQSPPQTSGGFGFGTLTQPKMGVNPFVSAFGGTTTNLPSSNPFGSAPASPALGSPAQPGAGGFGQPSHLGPGQQALGSALGSFGQTRQMGFGSTSPFGSTPSAGFGSAASGSGFGAAGSGGGFASAATGGGFASAATGRGFAGAATGGGFGGAGGASESSFVRAAGGRGKGFGAFGGNSSGGFGGAGQPGFGTTNPPDQALFTQMRK</sequence>
<feature type="compositionally biased region" description="Low complexity" evidence="2">
    <location>
        <begin position="1207"/>
        <end position="1221"/>
    </location>
</feature>
<dbReference type="PANTHER" id="PTHR34418">
    <property type="entry name" value="NUCLEAR PORE COMPLEX PROTEIN NUP214 ISOFORM X1"/>
    <property type="match status" value="1"/>
</dbReference>
<feature type="region of interest" description="Disordered" evidence="2">
    <location>
        <begin position="1844"/>
        <end position="1874"/>
    </location>
</feature>
<feature type="compositionally biased region" description="Polar residues" evidence="2">
    <location>
        <begin position="1301"/>
        <end position="1333"/>
    </location>
</feature>
<dbReference type="Proteomes" id="UP000822688">
    <property type="component" value="Chromosome V"/>
</dbReference>
<feature type="compositionally biased region" description="Polar residues" evidence="2">
    <location>
        <begin position="1476"/>
        <end position="1499"/>
    </location>
</feature>
<name>A0A8T0HT66_CERPU</name>
<evidence type="ECO:0000313" key="3">
    <source>
        <dbReference type="EMBL" id="KAG0574230.1"/>
    </source>
</evidence>
<feature type="coiled-coil region" evidence="1">
    <location>
        <begin position="882"/>
        <end position="909"/>
    </location>
</feature>
<feature type="compositionally biased region" description="Low complexity" evidence="2">
    <location>
        <begin position="1286"/>
        <end position="1300"/>
    </location>
</feature>
<dbReference type="EMBL" id="CM026426">
    <property type="protein sequence ID" value="KAG0574230.1"/>
    <property type="molecule type" value="Genomic_DNA"/>
</dbReference>
<feature type="coiled-coil region" evidence="1">
    <location>
        <begin position="808"/>
        <end position="842"/>
    </location>
</feature>
<feature type="compositionally biased region" description="Polar residues" evidence="2">
    <location>
        <begin position="1155"/>
        <end position="1173"/>
    </location>
</feature>
<keyword evidence="4" id="KW-1185">Reference proteome</keyword>
<feature type="region of interest" description="Disordered" evidence="2">
    <location>
        <begin position="1705"/>
        <end position="1765"/>
    </location>
</feature>
<comment type="caution">
    <text evidence="3">The sequence shown here is derived from an EMBL/GenBank/DDBJ whole genome shotgun (WGS) entry which is preliminary data.</text>
</comment>
<feature type="compositionally biased region" description="Polar residues" evidence="2">
    <location>
        <begin position="1664"/>
        <end position="1675"/>
    </location>
</feature>
<dbReference type="SUPFAM" id="SSF117289">
    <property type="entry name" value="Nucleoporin domain"/>
    <property type="match status" value="1"/>
</dbReference>
<dbReference type="GO" id="GO:0017056">
    <property type="term" value="F:structural constituent of nuclear pore"/>
    <property type="evidence" value="ECO:0007669"/>
    <property type="project" value="InterPro"/>
</dbReference>
<accession>A0A8T0HT66</accession>
<feature type="region of interest" description="Disordered" evidence="2">
    <location>
        <begin position="620"/>
        <end position="651"/>
    </location>
</feature>
<evidence type="ECO:0000313" key="4">
    <source>
        <dbReference type="Proteomes" id="UP000822688"/>
    </source>
</evidence>
<protein>
    <recommendedName>
        <fullName evidence="5">Nuclear pore complex protein Nup214</fullName>
    </recommendedName>
</protein>
<feature type="region of interest" description="Disordered" evidence="2">
    <location>
        <begin position="1265"/>
        <end position="1356"/>
    </location>
</feature>
<evidence type="ECO:0000256" key="1">
    <source>
        <dbReference type="SAM" id="Coils"/>
    </source>
</evidence>
<feature type="compositionally biased region" description="Basic and acidic residues" evidence="2">
    <location>
        <begin position="465"/>
        <end position="475"/>
    </location>
</feature>
<gene>
    <name evidence="3" type="ORF">KC19_VG245900</name>
</gene>
<feature type="region of interest" description="Disordered" evidence="2">
    <location>
        <begin position="1650"/>
        <end position="1682"/>
    </location>
</feature>
<feature type="compositionally biased region" description="Basic and acidic residues" evidence="2">
    <location>
        <begin position="432"/>
        <end position="446"/>
    </location>
</feature>
<feature type="compositionally biased region" description="Polar residues" evidence="2">
    <location>
        <begin position="705"/>
        <end position="714"/>
    </location>
</feature>
<feature type="compositionally biased region" description="Polar residues" evidence="2">
    <location>
        <begin position="1402"/>
        <end position="1421"/>
    </location>
</feature>
<feature type="compositionally biased region" description="Gly residues" evidence="2">
    <location>
        <begin position="1844"/>
        <end position="1857"/>
    </location>
</feature>
<feature type="compositionally biased region" description="Polar residues" evidence="2">
    <location>
        <begin position="1750"/>
        <end position="1763"/>
    </location>
</feature>
<feature type="compositionally biased region" description="Polar residues" evidence="2">
    <location>
        <begin position="1269"/>
        <end position="1285"/>
    </location>
</feature>
<dbReference type="PANTHER" id="PTHR34418:SF3">
    <property type="entry name" value="NUCLEAR PORE COMPLEX PROTEIN NUP214"/>
    <property type="match status" value="1"/>
</dbReference>
<feature type="region of interest" description="Disordered" evidence="2">
    <location>
        <begin position="420"/>
        <end position="500"/>
    </location>
</feature>
<feature type="region of interest" description="Disordered" evidence="2">
    <location>
        <begin position="1021"/>
        <end position="1069"/>
    </location>
</feature>
<feature type="compositionally biased region" description="Polar residues" evidence="2">
    <location>
        <begin position="721"/>
        <end position="747"/>
    </location>
</feature>
<organism evidence="3 4">
    <name type="scientific">Ceratodon purpureus</name>
    <name type="common">Fire moss</name>
    <name type="synonym">Dicranum purpureum</name>
    <dbReference type="NCBI Taxonomy" id="3225"/>
    <lineage>
        <taxon>Eukaryota</taxon>
        <taxon>Viridiplantae</taxon>
        <taxon>Streptophyta</taxon>
        <taxon>Embryophyta</taxon>
        <taxon>Bryophyta</taxon>
        <taxon>Bryophytina</taxon>
        <taxon>Bryopsida</taxon>
        <taxon>Dicranidae</taxon>
        <taxon>Pseudoditrichales</taxon>
        <taxon>Ditrichaceae</taxon>
        <taxon>Ceratodon</taxon>
    </lineage>
</organism>
<feature type="region of interest" description="Disordered" evidence="2">
    <location>
        <begin position="705"/>
        <end position="747"/>
    </location>
</feature>
<feature type="region of interest" description="Disordered" evidence="2">
    <location>
        <begin position="1476"/>
        <end position="1512"/>
    </location>
</feature>
<reference evidence="3" key="1">
    <citation type="submission" date="2020-06" db="EMBL/GenBank/DDBJ databases">
        <title>WGS assembly of Ceratodon purpureus strain R40.</title>
        <authorList>
            <person name="Carey S.B."/>
            <person name="Jenkins J."/>
            <person name="Shu S."/>
            <person name="Lovell J.T."/>
            <person name="Sreedasyam A."/>
            <person name="Maumus F."/>
            <person name="Tiley G.P."/>
            <person name="Fernandez-Pozo N."/>
            <person name="Barry K."/>
            <person name="Chen C."/>
            <person name="Wang M."/>
            <person name="Lipzen A."/>
            <person name="Daum C."/>
            <person name="Saski C.A."/>
            <person name="Payton A.C."/>
            <person name="Mcbreen J.C."/>
            <person name="Conrad R.E."/>
            <person name="Kollar L.M."/>
            <person name="Olsson S."/>
            <person name="Huttunen S."/>
            <person name="Landis J.B."/>
            <person name="Wickett N.J."/>
            <person name="Johnson M.G."/>
            <person name="Rensing S.A."/>
            <person name="Grimwood J."/>
            <person name="Schmutz J."/>
            <person name="Mcdaniel S.F."/>
        </authorList>
    </citation>
    <scope>NUCLEOTIDE SEQUENCE</scope>
    <source>
        <strain evidence="3">R40</strain>
    </source>
</reference>
<feature type="compositionally biased region" description="Low complexity" evidence="2">
    <location>
        <begin position="1709"/>
        <end position="1725"/>
    </location>
</feature>
<dbReference type="GO" id="GO:0006405">
    <property type="term" value="P:RNA export from nucleus"/>
    <property type="evidence" value="ECO:0007669"/>
    <property type="project" value="InterPro"/>
</dbReference>
<feature type="region of interest" description="Disordered" evidence="2">
    <location>
        <begin position="1097"/>
        <end position="1233"/>
    </location>
</feature>
<evidence type="ECO:0000256" key="2">
    <source>
        <dbReference type="SAM" id="MobiDB-lite"/>
    </source>
</evidence>
<feature type="compositionally biased region" description="Low complexity" evidence="2">
    <location>
        <begin position="1099"/>
        <end position="1112"/>
    </location>
</feature>
<feature type="compositionally biased region" description="Basic and acidic residues" evidence="2">
    <location>
        <begin position="1334"/>
        <end position="1347"/>
    </location>
</feature>
<feature type="compositionally biased region" description="Low complexity" evidence="2">
    <location>
        <begin position="1125"/>
        <end position="1154"/>
    </location>
</feature>